<keyword evidence="1" id="KW-0343">GTPase activation</keyword>
<evidence type="ECO:0000256" key="2">
    <source>
        <dbReference type="ARBA" id="ARBA00022614"/>
    </source>
</evidence>
<dbReference type="InParanoid" id="A0A7M7PUN7"/>
<proteinExistence type="predicted"/>
<dbReference type="Proteomes" id="UP000007110">
    <property type="component" value="Unassembled WGS sequence"/>
</dbReference>
<dbReference type="InterPro" id="IPR000504">
    <property type="entry name" value="RRM_dom"/>
</dbReference>
<name>A0A7M7PUN7_STRPU</name>
<reference evidence="7" key="2">
    <citation type="submission" date="2021-01" db="UniProtKB">
        <authorList>
            <consortium name="EnsemblMetazoa"/>
        </authorList>
    </citation>
    <scope>IDENTIFICATION</scope>
</reference>
<dbReference type="GO" id="GO:0005096">
    <property type="term" value="F:GTPase activator activity"/>
    <property type="evidence" value="ECO:0007669"/>
    <property type="project" value="UniProtKB-KW"/>
</dbReference>
<feature type="domain" description="RRM" evidence="6">
    <location>
        <begin position="1082"/>
        <end position="1164"/>
    </location>
</feature>
<dbReference type="Gene3D" id="3.80.10.10">
    <property type="entry name" value="Ribonuclease Inhibitor"/>
    <property type="match status" value="3"/>
</dbReference>
<feature type="compositionally biased region" description="Polar residues" evidence="5">
    <location>
        <begin position="187"/>
        <end position="196"/>
    </location>
</feature>
<accession>A0A7M7PUN7</accession>
<organism evidence="7 8">
    <name type="scientific">Strongylocentrotus purpuratus</name>
    <name type="common">Purple sea urchin</name>
    <dbReference type="NCBI Taxonomy" id="7668"/>
    <lineage>
        <taxon>Eukaryota</taxon>
        <taxon>Metazoa</taxon>
        <taxon>Echinodermata</taxon>
        <taxon>Eleutherozoa</taxon>
        <taxon>Echinozoa</taxon>
        <taxon>Echinoidea</taxon>
        <taxon>Euechinoidea</taxon>
        <taxon>Echinacea</taxon>
        <taxon>Camarodonta</taxon>
        <taxon>Echinidea</taxon>
        <taxon>Strongylocentrotidae</taxon>
        <taxon>Strongylocentrotus</taxon>
    </lineage>
</organism>
<feature type="compositionally biased region" description="Acidic residues" evidence="5">
    <location>
        <begin position="255"/>
        <end position="264"/>
    </location>
</feature>
<feature type="region of interest" description="Disordered" evidence="5">
    <location>
        <begin position="187"/>
        <end position="320"/>
    </location>
</feature>
<dbReference type="SUPFAM" id="SSF52047">
    <property type="entry name" value="RNI-like"/>
    <property type="match status" value="2"/>
</dbReference>
<dbReference type="EnsemblMetazoa" id="XM_031000424">
    <property type="protein sequence ID" value="XP_030856284"/>
    <property type="gene ID" value="LOC581313"/>
</dbReference>
<feature type="region of interest" description="Disordered" evidence="5">
    <location>
        <begin position="1"/>
        <end position="113"/>
    </location>
</feature>
<dbReference type="SUPFAM" id="SSF54928">
    <property type="entry name" value="RNA-binding domain, RBD"/>
    <property type="match status" value="1"/>
</dbReference>
<dbReference type="CDD" id="cd00590">
    <property type="entry name" value="RRM_SF"/>
    <property type="match status" value="1"/>
</dbReference>
<dbReference type="GO" id="GO:0003723">
    <property type="term" value="F:RNA binding"/>
    <property type="evidence" value="ECO:0007669"/>
    <property type="project" value="UniProtKB-UniRule"/>
</dbReference>
<evidence type="ECO:0000256" key="5">
    <source>
        <dbReference type="SAM" id="MobiDB-lite"/>
    </source>
</evidence>
<dbReference type="GeneID" id="581313"/>
<protein>
    <recommendedName>
        <fullName evidence="6">RRM domain-containing protein</fullName>
    </recommendedName>
</protein>
<dbReference type="KEGG" id="spu:581313"/>
<dbReference type="Pfam" id="PF13516">
    <property type="entry name" value="LRR_6"/>
    <property type="match status" value="4"/>
</dbReference>
<dbReference type="OrthoDB" id="120976at2759"/>
<feature type="compositionally biased region" description="Polar residues" evidence="5">
    <location>
        <begin position="296"/>
        <end position="316"/>
    </location>
</feature>
<feature type="compositionally biased region" description="Basic and acidic residues" evidence="5">
    <location>
        <begin position="197"/>
        <end position="215"/>
    </location>
</feature>
<dbReference type="InterPro" id="IPR035979">
    <property type="entry name" value="RBD_domain_sf"/>
</dbReference>
<feature type="compositionally biased region" description="Low complexity" evidence="5">
    <location>
        <begin position="344"/>
        <end position="355"/>
    </location>
</feature>
<evidence type="ECO:0000256" key="4">
    <source>
        <dbReference type="PROSITE-ProRule" id="PRU00176"/>
    </source>
</evidence>
<feature type="region of interest" description="Disordered" evidence="5">
    <location>
        <begin position="365"/>
        <end position="392"/>
    </location>
</feature>
<evidence type="ECO:0000256" key="3">
    <source>
        <dbReference type="ARBA" id="ARBA00022737"/>
    </source>
</evidence>
<feature type="compositionally biased region" description="Polar residues" evidence="5">
    <location>
        <begin position="224"/>
        <end position="238"/>
    </location>
</feature>
<keyword evidence="4" id="KW-0694">RNA-binding</keyword>
<keyword evidence="8" id="KW-1185">Reference proteome</keyword>
<sequence>MGCGNSKTTATESTPSVRPPQQVDTPVEDIRGQNLQGSDPAIAPEPNNHIGNTHKSESADEPSSVGIEQTAVEKFSNSEDNHSDKFPRDDDKNENPNEQVEGNNSGAQAEGVGNVRPTSAISVDSVAVRALINHTINKAAANVCALQGKPVHRDVRPSSVASSVDSVAVRALVDATITKAAAGLKENSANSASLTENTKDQTEVEKEKNHEDEIHSAPTDVQAEDTSNPTIVVSTVPTLNFDDSLEDPKPQLENDPSEITEDQAPEPSKDTIITSSEAVDDKTESQVPDGPDSKQEQQGSLDTSTQNENINGNSNTEAEDQLNLQPEEALITSDETDGVDHPLADPGDAAPEAADGQIQGTVGVSSDAQNTVPEPVSNTSENTVPKSSKELDPKAQESFDRAIRAFCPLVDPKHVLDLVASGIRSLHLDHAPLQADSSFTQLLTKLTDVEELDLDKNEMGPQAFRVIMMALSANTSIKSAVLSNNKTDTDTAESVGVMLMTNQTLKSLDLSSNQLGKDYLSRCIGPSLKTNTSLTSLNISSCGGTDLNALMEGLLENTTLSSLNISHNQLSDSTSLVTSLSAVLKNSSCAIKELNVRNCGIQGPGLQLLGEGVKENSSLITLHAGGNDVSNVNVFVEFLVTCLQHATVETLNLNDTRISETGNQNLDLAPINEKRKSCLKNLNLANCSITDEIMKVLANHLPACLPHITELSLSGNSEMTTASLQSVAQLTALTEGSDAVVSSGVTHLHLDQQSLEGLPDHLLNNPSFPSLTMLSLCKARISPTSLGRLSELLQGPGGLTELCLSGLKLSETQALAQLLEPAANLSLKSLSLAGCALKDSDLEPLTSALAAGWCLTSLTLANNRLTGSGINPLLKAMISSGEPLLESFNLNSNQLSDDCQDVLTSLLTKAKKLHTMSFNRNSLGCETLSALIQLLHLAESLKLLDLRNQESPLDEEDMEELMKKLAGELGYTLHEDKYGGIEAGRGSLPSRSSDLSILLTGLGVDLGPVGRSLDSAMVKTDHGVKHPLPLSLQHALHLGAWMTAQDPTSQPELSAASWEAIIGIRKDSTVPSWLKVESLRGCAVYISNLSSNVSASKLEGDLDAEADCNVKEVCIMKDLIQRKPNGYAWVLMADQESVKRAMDFYYSGQALMFSQPYIISPVSLKLPDLTTDDTTEDQVSEEMARRERERVAEAAKHQQLLETSFAASRARHEYAKAHPAYADGRIF</sequence>
<evidence type="ECO:0000256" key="1">
    <source>
        <dbReference type="ARBA" id="ARBA00022468"/>
    </source>
</evidence>
<evidence type="ECO:0000313" key="7">
    <source>
        <dbReference type="EnsemblMetazoa" id="XP_030856284"/>
    </source>
</evidence>
<reference evidence="8" key="1">
    <citation type="submission" date="2015-02" db="EMBL/GenBank/DDBJ databases">
        <title>Genome sequencing for Strongylocentrotus purpuratus.</title>
        <authorList>
            <person name="Murali S."/>
            <person name="Liu Y."/>
            <person name="Vee V."/>
            <person name="English A."/>
            <person name="Wang M."/>
            <person name="Skinner E."/>
            <person name="Han Y."/>
            <person name="Muzny D.M."/>
            <person name="Worley K.C."/>
            <person name="Gibbs R.A."/>
        </authorList>
    </citation>
    <scope>NUCLEOTIDE SEQUENCE</scope>
</reference>
<feature type="compositionally biased region" description="Polar residues" evidence="5">
    <location>
        <begin position="365"/>
        <end position="386"/>
    </location>
</feature>
<evidence type="ECO:0000259" key="6">
    <source>
        <dbReference type="PROSITE" id="PS50102"/>
    </source>
</evidence>
<keyword evidence="3" id="KW-0677">Repeat</keyword>
<feature type="compositionally biased region" description="Polar residues" evidence="5">
    <location>
        <begin position="1"/>
        <end position="16"/>
    </location>
</feature>
<dbReference type="PANTHER" id="PTHR24113:SF12">
    <property type="entry name" value="RAN GTPASE-ACTIVATING PROTEIN 1"/>
    <property type="match status" value="1"/>
</dbReference>
<dbReference type="RefSeq" id="XP_030856284.1">
    <property type="nucleotide sequence ID" value="XM_031000424.1"/>
</dbReference>
<dbReference type="InterPro" id="IPR027038">
    <property type="entry name" value="RanGap"/>
</dbReference>
<dbReference type="InterPro" id="IPR001611">
    <property type="entry name" value="Leu-rich_rpt"/>
</dbReference>
<dbReference type="PROSITE" id="PS50102">
    <property type="entry name" value="RRM"/>
    <property type="match status" value="1"/>
</dbReference>
<dbReference type="InterPro" id="IPR032675">
    <property type="entry name" value="LRR_dom_sf"/>
</dbReference>
<dbReference type="SMART" id="SM00368">
    <property type="entry name" value="LRR_RI"/>
    <property type="match status" value="9"/>
</dbReference>
<feature type="compositionally biased region" description="Polar residues" evidence="5">
    <location>
        <begin position="96"/>
        <end position="107"/>
    </location>
</feature>
<dbReference type="InterPro" id="IPR012677">
    <property type="entry name" value="Nucleotide-bd_a/b_plait_sf"/>
</dbReference>
<dbReference type="OMA" id="SINGVGW"/>
<feature type="region of interest" description="Disordered" evidence="5">
    <location>
        <begin position="336"/>
        <end position="355"/>
    </location>
</feature>
<dbReference type="AlphaFoldDB" id="A0A7M7PUN7"/>
<dbReference type="PANTHER" id="PTHR24113">
    <property type="entry name" value="RAN GTPASE-ACTIVATING PROTEIN 1"/>
    <property type="match status" value="1"/>
</dbReference>
<keyword evidence="2" id="KW-0433">Leucine-rich repeat</keyword>
<dbReference type="Gene3D" id="3.30.70.330">
    <property type="match status" value="1"/>
</dbReference>
<evidence type="ECO:0000313" key="8">
    <source>
        <dbReference type="Proteomes" id="UP000007110"/>
    </source>
</evidence>
<feature type="compositionally biased region" description="Basic and acidic residues" evidence="5">
    <location>
        <begin position="76"/>
        <end position="95"/>
    </location>
</feature>